<feature type="region of interest" description="Disordered" evidence="1">
    <location>
        <begin position="149"/>
        <end position="168"/>
    </location>
</feature>
<accession>A0A9X0C804</accession>
<evidence type="ECO:0000313" key="3">
    <source>
        <dbReference type="Proteomes" id="UP001149954"/>
    </source>
</evidence>
<gene>
    <name evidence="2" type="ORF">N7463_007869</name>
</gene>
<proteinExistence type="predicted"/>
<dbReference type="AlphaFoldDB" id="A0A9X0C804"/>
<name>A0A9X0C804_9EURO</name>
<reference evidence="2" key="1">
    <citation type="submission" date="2022-12" db="EMBL/GenBank/DDBJ databases">
        <authorList>
            <person name="Petersen C."/>
        </authorList>
    </citation>
    <scope>NUCLEOTIDE SEQUENCE</scope>
    <source>
        <strain evidence="2">IBT 29495</strain>
    </source>
</reference>
<evidence type="ECO:0000256" key="1">
    <source>
        <dbReference type="SAM" id="MobiDB-lite"/>
    </source>
</evidence>
<dbReference type="OrthoDB" id="5429780at2759"/>
<dbReference type="EMBL" id="JAPWDS010000003">
    <property type="protein sequence ID" value="KAJ5504995.1"/>
    <property type="molecule type" value="Genomic_DNA"/>
</dbReference>
<organism evidence="2 3">
    <name type="scientific">Penicillium fimorum</name>
    <dbReference type="NCBI Taxonomy" id="1882269"/>
    <lineage>
        <taxon>Eukaryota</taxon>
        <taxon>Fungi</taxon>
        <taxon>Dikarya</taxon>
        <taxon>Ascomycota</taxon>
        <taxon>Pezizomycotina</taxon>
        <taxon>Eurotiomycetes</taxon>
        <taxon>Eurotiomycetidae</taxon>
        <taxon>Eurotiales</taxon>
        <taxon>Aspergillaceae</taxon>
        <taxon>Penicillium</taxon>
    </lineage>
</organism>
<sequence>MSDHMVHPPHSGVLPDPTIFTTEQIRCLEEATIFLPKSQSQTSITTKRKCTEISFNPFPLQRKAPKCLNSSDSFQKFPLSFMTITITDLIQVDALRDVEFIQEIQDAITDPEFSEIFNTQSLFYWAKDTIETKYAALLSQQNVLKSHANQHLAHQPSHSQDTSPDHAIIGRNGVANPGALLAAPGGTQLEDAQGLKCVSFIFKSRDSDLLFSPEWKEYVWTCRNMVRPDEKFDRLWKPGQADIVRGPICCVGNRIMASYPGR</sequence>
<reference evidence="2" key="2">
    <citation type="journal article" date="2023" name="IMA Fungus">
        <title>Comparative genomic study of the Penicillium genus elucidates a diverse pangenome and 15 lateral gene transfer events.</title>
        <authorList>
            <person name="Petersen C."/>
            <person name="Sorensen T."/>
            <person name="Nielsen M.R."/>
            <person name="Sondergaard T.E."/>
            <person name="Sorensen J.L."/>
            <person name="Fitzpatrick D.A."/>
            <person name="Frisvad J.C."/>
            <person name="Nielsen K.L."/>
        </authorList>
    </citation>
    <scope>NUCLEOTIDE SEQUENCE</scope>
    <source>
        <strain evidence="2">IBT 29495</strain>
    </source>
</reference>
<keyword evidence="3" id="KW-1185">Reference proteome</keyword>
<protein>
    <submittedName>
        <fullName evidence="2">Uncharacterized protein</fullName>
    </submittedName>
</protein>
<dbReference type="Proteomes" id="UP001149954">
    <property type="component" value="Unassembled WGS sequence"/>
</dbReference>
<comment type="caution">
    <text evidence="2">The sequence shown here is derived from an EMBL/GenBank/DDBJ whole genome shotgun (WGS) entry which is preliminary data.</text>
</comment>
<evidence type="ECO:0000313" key="2">
    <source>
        <dbReference type="EMBL" id="KAJ5504995.1"/>
    </source>
</evidence>